<dbReference type="OrthoDB" id="7643467at2"/>
<dbReference type="SUPFAM" id="SSF46785">
    <property type="entry name" value="Winged helix' DNA-binding domain"/>
    <property type="match status" value="1"/>
</dbReference>
<organism evidence="6 7">
    <name type="scientific">Polynucleobacter kasalickyi</name>
    <dbReference type="NCBI Taxonomy" id="1938817"/>
    <lineage>
        <taxon>Bacteria</taxon>
        <taxon>Pseudomonadati</taxon>
        <taxon>Pseudomonadota</taxon>
        <taxon>Betaproteobacteria</taxon>
        <taxon>Burkholderiales</taxon>
        <taxon>Burkholderiaceae</taxon>
        <taxon>Polynucleobacter</taxon>
    </lineage>
</organism>
<feature type="domain" description="Cyclic nucleotide-binding" evidence="4">
    <location>
        <begin position="34"/>
        <end position="104"/>
    </location>
</feature>
<evidence type="ECO:0000313" key="6">
    <source>
        <dbReference type="EMBL" id="SMC30806.1"/>
    </source>
</evidence>
<keyword evidence="1" id="KW-0805">Transcription regulation</keyword>
<protein>
    <submittedName>
        <fullName evidence="6">Transcriptional regulator, Crp/Fnr family</fullName>
    </submittedName>
</protein>
<dbReference type="InterPro" id="IPR014710">
    <property type="entry name" value="RmlC-like_jellyroll"/>
</dbReference>
<dbReference type="PANTHER" id="PTHR24567">
    <property type="entry name" value="CRP FAMILY TRANSCRIPTIONAL REGULATORY PROTEIN"/>
    <property type="match status" value="1"/>
</dbReference>
<evidence type="ECO:0000256" key="3">
    <source>
        <dbReference type="ARBA" id="ARBA00023163"/>
    </source>
</evidence>
<name>A0A1W1Y3S6_9BURK</name>
<sequence>MESLQLGSTVTINLLTEKRNLSPCTCCISKSSCLHKQLDIYQVESLTGQYTHKFKVKAGDAIFHNGDPIASIYSVRVGFLKVEFSLPNGQHQVTRFVGQGELFGVDGLADGKHHLDAYALTDGEVCGLNNARLHELMKRDDALNKALECAMSNELVRSQEHLFSLGTHTVEQKLGYFILEIFQKMGKHHSKPNYISLPMNREDLRSYLGMTTESLSRALTSLENKNFFKVKNREISNIDVEALTKLIDMAEINQNNIASGLSDQSYGNHQHPTFHQQLKLN</sequence>
<dbReference type="InterPro" id="IPR036388">
    <property type="entry name" value="WH-like_DNA-bd_sf"/>
</dbReference>
<dbReference type="GO" id="GO:0003700">
    <property type="term" value="F:DNA-binding transcription factor activity"/>
    <property type="evidence" value="ECO:0007669"/>
    <property type="project" value="TreeGrafter"/>
</dbReference>
<dbReference type="Pfam" id="PF13545">
    <property type="entry name" value="HTH_Crp_2"/>
    <property type="match status" value="1"/>
</dbReference>
<accession>A0A1W1Y3S6</accession>
<keyword evidence="3" id="KW-0804">Transcription</keyword>
<dbReference type="CDD" id="cd00038">
    <property type="entry name" value="CAP_ED"/>
    <property type="match status" value="1"/>
</dbReference>
<dbReference type="STRING" id="1938817.SAMN06296008_101289"/>
<dbReference type="SMART" id="SM00419">
    <property type="entry name" value="HTH_CRP"/>
    <property type="match status" value="1"/>
</dbReference>
<dbReference type="InterPro" id="IPR000595">
    <property type="entry name" value="cNMP-bd_dom"/>
</dbReference>
<dbReference type="Pfam" id="PF00027">
    <property type="entry name" value="cNMP_binding"/>
    <property type="match status" value="1"/>
</dbReference>
<dbReference type="Gene3D" id="1.10.10.10">
    <property type="entry name" value="Winged helix-like DNA-binding domain superfamily/Winged helix DNA-binding domain"/>
    <property type="match status" value="1"/>
</dbReference>
<evidence type="ECO:0000313" key="7">
    <source>
        <dbReference type="Proteomes" id="UP000192708"/>
    </source>
</evidence>
<keyword evidence="2" id="KW-0238">DNA-binding</keyword>
<dbReference type="InterPro" id="IPR050397">
    <property type="entry name" value="Env_Response_Regulators"/>
</dbReference>
<dbReference type="InterPro" id="IPR012318">
    <property type="entry name" value="HTH_CRP"/>
</dbReference>
<feature type="domain" description="HTH crp-type" evidence="5">
    <location>
        <begin position="168"/>
        <end position="241"/>
    </location>
</feature>
<dbReference type="GO" id="GO:0003677">
    <property type="term" value="F:DNA binding"/>
    <property type="evidence" value="ECO:0007669"/>
    <property type="project" value="UniProtKB-KW"/>
</dbReference>
<reference evidence="6 7" key="1">
    <citation type="submission" date="2017-04" db="EMBL/GenBank/DDBJ databases">
        <authorList>
            <person name="Afonso C.L."/>
            <person name="Miller P.J."/>
            <person name="Scott M.A."/>
            <person name="Spackman E."/>
            <person name="Goraichik I."/>
            <person name="Dimitrov K.M."/>
            <person name="Suarez D.L."/>
            <person name="Swayne D.E."/>
        </authorList>
    </citation>
    <scope>NUCLEOTIDE SEQUENCE [LARGE SCALE GENOMIC DNA]</scope>
    <source>
        <strain evidence="6 7">VK13</strain>
    </source>
</reference>
<proteinExistence type="predicted"/>
<dbReference type="InterPro" id="IPR036390">
    <property type="entry name" value="WH_DNA-bd_sf"/>
</dbReference>
<keyword evidence="7" id="KW-1185">Reference proteome</keyword>
<evidence type="ECO:0000259" key="4">
    <source>
        <dbReference type="PROSITE" id="PS50042"/>
    </source>
</evidence>
<dbReference type="AlphaFoldDB" id="A0A1W1Y3S6"/>
<dbReference type="SMART" id="SM00100">
    <property type="entry name" value="cNMP"/>
    <property type="match status" value="1"/>
</dbReference>
<dbReference type="InterPro" id="IPR018490">
    <property type="entry name" value="cNMP-bd_dom_sf"/>
</dbReference>
<dbReference type="PROSITE" id="PS50042">
    <property type="entry name" value="CNMP_BINDING_3"/>
    <property type="match status" value="1"/>
</dbReference>
<dbReference type="PRINTS" id="PR00034">
    <property type="entry name" value="HTHCRP"/>
</dbReference>
<gene>
    <name evidence="6" type="ORF">SAMN06296008_101289</name>
</gene>
<dbReference type="PANTHER" id="PTHR24567:SF75">
    <property type="entry name" value="FUMARATE AND NITRATE REDUCTION REGULATORY PROTEIN"/>
    <property type="match status" value="1"/>
</dbReference>
<dbReference type="SUPFAM" id="SSF51206">
    <property type="entry name" value="cAMP-binding domain-like"/>
    <property type="match status" value="1"/>
</dbReference>
<dbReference type="Gene3D" id="2.60.120.10">
    <property type="entry name" value="Jelly Rolls"/>
    <property type="match status" value="1"/>
</dbReference>
<evidence type="ECO:0000256" key="2">
    <source>
        <dbReference type="ARBA" id="ARBA00023125"/>
    </source>
</evidence>
<dbReference type="GO" id="GO:0005829">
    <property type="term" value="C:cytosol"/>
    <property type="evidence" value="ECO:0007669"/>
    <property type="project" value="TreeGrafter"/>
</dbReference>
<dbReference type="PROSITE" id="PS51063">
    <property type="entry name" value="HTH_CRP_2"/>
    <property type="match status" value="1"/>
</dbReference>
<dbReference type="Proteomes" id="UP000192708">
    <property type="component" value="Unassembled WGS sequence"/>
</dbReference>
<dbReference type="RefSeq" id="WP_084282076.1">
    <property type="nucleotide sequence ID" value="NZ_FWXJ01000001.1"/>
</dbReference>
<dbReference type="EMBL" id="FWXJ01000001">
    <property type="protein sequence ID" value="SMC30806.1"/>
    <property type="molecule type" value="Genomic_DNA"/>
</dbReference>
<evidence type="ECO:0000259" key="5">
    <source>
        <dbReference type="PROSITE" id="PS51063"/>
    </source>
</evidence>
<evidence type="ECO:0000256" key="1">
    <source>
        <dbReference type="ARBA" id="ARBA00023015"/>
    </source>
</evidence>